<sequence>MDHITYGMYPRDQLPQKRSYIYSSTFAISDVCKSFYMCIESNANAHGILLLNSNVQVLEESPFSCCLYMTTVKMKLDLSLLLVTAKGMSADLYRPTTPEGHFSMHWKLSNIDEVKQTVQRMTKHGIPYDVQYGDIDYMDHLLDFTYDKENYACLPEFMQELKDGLHYVIILVGADICGFHFDTTVELCLRWTQLGAFYPLSRNRNALGQKHQAPAVFGMEFTRIAYLDTLFFEAHVSGKTQMIQFLRSRFPADSETHGIDTAFLWGSALMIAPVLQEASTVPCLFVTQSWTDCTSLPPPSHMHTLHSKVKRLHHKSALFKVKYPIIRIGSLETSQEARVQCYFLAMGDAAIVVLKCSRLSTFCPNGRGHLETRMVNNNYRGVDSLMYDTILILGVTSKPNAVLLNGKAIRDDTLSGKWGACFMPARSFGNISKKSFAWMSVALNKTSTVAPVTGARTPHSAEIQVSGVQHFTVDLWQFSIKLLLKDPGVIYCCLNLNEMVDGGREIGVDEVKQASWAEITGLSSVF</sequence>
<keyword evidence="2" id="KW-0378">Hydrolase</keyword>
<keyword evidence="2" id="KW-0326">Glycosidase</keyword>
<dbReference type="EMBL" id="JAPFRF010000006">
    <property type="protein sequence ID" value="KAJ7329604.1"/>
    <property type="molecule type" value="Genomic_DNA"/>
</dbReference>
<evidence type="ECO:0000259" key="4">
    <source>
        <dbReference type="Pfam" id="PF21365"/>
    </source>
</evidence>
<dbReference type="PANTHER" id="PTHR22762">
    <property type="entry name" value="ALPHA-GLUCOSIDASE"/>
    <property type="match status" value="1"/>
</dbReference>
<feature type="domain" description="Glycoside hydrolase family 31 TIM barrel" evidence="3">
    <location>
        <begin position="171"/>
        <end position="224"/>
    </location>
</feature>
<dbReference type="Pfam" id="PF01055">
    <property type="entry name" value="Glyco_hydro_31_2nd"/>
    <property type="match status" value="1"/>
</dbReference>
<dbReference type="InterPro" id="IPR000322">
    <property type="entry name" value="Glyco_hydro_31_TIM"/>
</dbReference>
<organism evidence="5 6">
    <name type="scientific">Phrynocephalus forsythii</name>
    <dbReference type="NCBI Taxonomy" id="171643"/>
    <lineage>
        <taxon>Eukaryota</taxon>
        <taxon>Metazoa</taxon>
        <taxon>Chordata</taxon>
        <taxon>Craniata</taxon>
        <taxon>Vertebrata</taxon>
        <taxon>Euteleostomi</taxon>
        <taxon>Lepidosauria</taxon>
        <taxon>Squamata</taxon>
        <taxon>Bifurcata</taxon>
        <taxon>Unidentata</taxon>
        <taxon>Episquamata</taxon>
        <taxon>Toxicofera</taxon>
        <taxon>Iguania</taxon>
        <taxon>Acrodonta</taxon>
        <taxon>Agamidae</taxon>
        <taxon>Agaminae</taxon>
        <taxon>Phrynocephalus</taxon>
    </lineage>
</organism>
<reference evidence="5" key="1">
    <citation type="journal article" date="2023" name="DNA Res.">
        <title>Chromosome-level genome assembly of Phrynocephalus forsythii using third-generation DNA sequencing and Hi-C analysis.</title>
        <authorList>
            <person name="Qi Y."/>
            <person name="Zhao W."/>
            <person name="Zhao Y."/>
            <person name="Niu C."/>
            <person name="Cao S."/>
            <person name="Zhang Y."/>
        </authorList>
    </citation>
    <scope>NUCLEOTIDE SEQUENCE</scope>
    <source>
        <tissue evidence="5">Muscle</tissue>
    </source>
</reference>
<keyword evidence="6" id="KW-1185">Reference proteome</keyword>
<feature type="domain" description="Glycosyl hydrolase family 31 C-terminal" evidence="4">
    <location>
        <begin position="242"/>
        <end position="295"/>
    </location>
</feature>
<evidence type="ECO:0000313" key="5">
    <source>
        <dbReference type="EMBL" id="KAJ7329604.1"/>
    </source>
</evidence>
<dbReference type="Proteomes" id="UP001142489">
    <property type="component" value="Unassembled WGS sequence"/>
</dbReference>
<dbReference type="OrthoDB" id="1334205at2759"/>
<dbReference type="PANTHER" id="PTHR22762:SF133">
    <property type="entry name" value="P-TYPE DOMAIN-CONTAINING PROTEIN"/>
    <property type="match status" value="1"/>
</dbReference>
<dbReference type="Pfam" id="PF21365">
    <property type="entry name" value="Glyco_hydro_31_3rd"/>
    <property type="match status" value="1"/>
</dbReference>
<comment type="caution">
    <text evidence="5">The sequence shown here is derived from an EMBL/GenBank/DDBJ whole genome shotgun (WGS) entry which is preliminary data.</text>
</comment>
<dbReference type="InterPro" id="IPR048395">
    <property type="entry name" value="Glyco_hydro_31_C"/>
</dbReference>
<proteinExistence type="inferred from homology"/>
<evidence type="ECO:0000256" key="2">
    <source>
        <dbReference type="RuleBase" id="RU361185"/>
    </source>
</evidence>
<dbReference type="Gene3D" id="3.20.20.80">
    <property type="entry name" value="Glycosidases"/>
    <property type="match status" value="2"/>
</dbReference>
<dbReference type="InterPro" id="IPR017853">
    <property type="entry name" value="GH"/>
</dbReference>
<dbReference type="InterPro" id="IPR013780">
    <property type="entry name" value="Glyco_hydro_b"/>
</dbReference>
<comment type="similarity">
    <text evidence="1 2">Belongs to the glycosyl hydrolase 31 family.</text>
</comment>
<evidence type="ECO:0000256" key="1">
    <source>
        <dbReference type="ARBA" id="ARBA00007806"/>
    </source>
</evidence>
<protein>
    <submittedName>
        <fullName evidence="5">Uncharacterized protein</fullName>
    </submittedName>
</protein>
<dbReference type="GO" id="GO:0004558">
    <property type="term" value="F:alpha-1,4-glucosidase activity"/>
    <property type="evidence" value="ECO:0007669"/>
    <property type="project" value="TreeGrafter"/>
</dbReference>
<evidence type="ECO:0000259" key="3">
    <source>
        <dbReference type="Pfam" id="PF01055"/>
    </source>
</evidence>
<accession>A0A9Q0XVM6</accession>
<dbReference type="SUPFAM" id="SSF51445">
    <property type="entry name" value="(Trans)glycosidases"/>
    <property type="match status" value="1"/>
</dbReference>
<dbReference type="SUPFAM" id="SSF51011">
    <property type="entry name" value="Glycosyl hydrolase domain"/>
    <property type="match status" value="1"/>
</dbReference>
<name>A0A9Q0XVM6_9SAUR</name>
<dbReference type="AlphaFoldDB" id="A0A9Q0XVM6"/>
<dbReference type="Gene3D" id="2.60.40.1180">
    <property type="entry name" value="Golgi alpha-mannosidase II"/>
    <property type="match status" value="1"/>
</dbReference>
<gene>
    <name evidence="5" type="ORF">JRQ81_015778</name>
</gene>
<evidence type="ECO:0000313" key="6">
    <source>
        <dbReference type="Proteomes" id="UP001142489"/>
    </source>
</evidence>
<dbReference type="GO" id="GO:0005975">
    <property type="term" value="P:carbohydrate metabolic process"/>
    <property type="evidence" value="ECO:0007669"/>
    <property type="project" value="InterPro"/>
</dbReference>